<keyword evidence="2" id="KW-1185">Reference proteome</keyword>
<dbReference type="Proteomes" id="UP000198500">
    <property type="component" value="Unassembled WGS sequence"/>
</dbReference>
<dbReference type="GO" id="GO:0003934">
    <property type="term" value="F:GTP cyclohydrolase I activity"/>
    <property type="evidence" value="ECO:0007669"/>
    <property type="project" value="InterPro"/>
</dbReference>
<dbReference type="AlphaFoldDB" id="A0A1H3FHJ1"/>
<name>A0A1H3FHJ1_9GAMM</name>
<reference evidence="1 2" key="1">
    <citation type="submission" date="2016-10" db="EMBL/GenBank/DDBJ databases">
        <authorList>
            <person name="de Groot N.N."/>
        </authorList>
    </citation>
    <scope>NUCLEOTIDE SEQUENCE [LARGE SCALE GENOMIC DNA]</scope>
    <source>
        <strain evidence="1 2">DSM 19219</strain>
    </source>
</reference>
<dbReference type="InterPro" id="IPR051927">
    <property type="entry name" value="Zn_Chap_cDPG_Synth"/>
</dbReference>
<evidence type="ECO:0000313" key="1">
    <source>
        <dbReference type="EMBL" id="SDX90512.1"/>
    </source>
</evidence>
<protein>
    <submittedName>
        <fullName evidence="1">Type I GTP cyclohydrolase folE2</fullName>
    </submittedName>
</protein>
<dbReference type="PANTHER" id="PTHR43603">
    <property type="entry name" value="COBW DOMAIN-CONTAINING PROTEIN DDB_G0274527"/>
    <property type="match status" value="1"/>
</dbReference>
<dbReference type="STRING" id="574349.SAMN05443545_10835"/>
<accession>A0A1H3FHJ1</accession>
<dbReference type="PANTHER" id="PTHR43603:SF1">
    <property type="entry name" value="ZINC-REGULATED GTPASE METALLOPROTEIN ACTIVATOR 1"/>
    <property type="match status" value="1"/>
</dbReference>
<dbReference type="InterPro" id="IPR003801">
    <property type="entry name" value="GTP_cyclohydrolase_FolE2/MptA"/>
</dbReference>
<sequence length="166" mass="18334">MRSLNSQAEVISMSHGEVPLDKVLDTGRFSFEYASQAPGWLPEMRGEHVPETEEYGISSFTYRARRPFHPEKFFALLHGDEFGDNLMFCEDAVRRLHHGLRDHAAVDGFQIRVVHAESLHAHDAAAAGMISSAALSSTPTTLSATATTLTTISRTASGYRQSVPFR</sequence>
<dbReference type="EMBL" id="FNNI01000008">
    <property type="protein sequence ID" value="SDX90512.1"/>
    <property type="molecule type" value="Genomic_DNA"/>
</dbReference>
<dbReference type="Pfam" id="PF02649">
    <property type="entry name" value="GCHY-1"/>
    <property type="match status" value="1"/>
</dbReference>
<organism evidence="1 2">
    <name type="scientific">Aidingimonas halophila</name>
    <dbReference type="NCBI Taxonomy" id="574349"/>
    <lineage>
        <taxon>Bacteria</taxon>
        <taxon>Pseudomonadati</taxon>
        <taxon>Pseudomonadota</taxon>
        <taxon>Gammaproteobacteria</taxon>
        <taxon>Oceanospirillales</taxon>
        <taxon>Halomonadaceae</taxon>
        <taxon>Aidingimonas</taxon>
    </lineage>
</organism>
<gene>
    <name evidence="1" type="ORF">SAMN05443545_10835</name>
</gene>
<dbReference type="Gene3D" id="3.10.270.10">
    <property type="entry name" value="Urate Oxidase"/>
    <property type="match status" value="1"/>
</dbReference>
<keyword evidence="1" id="KW-0378">Hydrolase</keyword>
<evidence type="ECO:0000313" key="2">
    <source>
        <dbReference type="Proteomes" id="UP000198500"/>
    </source>
</evidence>
<proteinExistence type="predicted"/>